<keyword evidence="3" id="KW-0238">DNA-binding</keyword>
<dbReference type="Gene3D" id="1.10.10.10">
    <property type="entry name" value="Winged helix-like DNA-binding domain superfamily/Winged helix DNA-binding domain"/>
    <property type="match status" value="1"/>
</dbReference>
<dbReference type="InterPro" id="IPR036388">
    <property type="entry name" value="WH-like_DNA-bd_sf"/>
</dbReference>
<dbReference type="Pfam" id="PF03466">
    <property type="entry name" value="LysR_substrate"/>
    <property type="match status" value="1"/>
</dbReference>
<dbReference type="RefSeq" id="WP_007415850.1">
    <property type="nucleotide sequence ID" value="NZ_ABOX02000020.1"/>
</dbReference>
<reference evidence="6 7" key="1">
    <citation type="journal article" date="2011" name="J. Bacteriol.">
        <title>Genome sequence of 'Pedosphaera parvula' Ellin514, an aerobic Verrucomicrobial isolate from pasture soil.</title>
        <authorList>
            <person name="Kant R."/>
            <person name="van Passel M.W."/>
            <person name="Sangwan P."/>
            <person name="Palva A."/>
            <person name="Lucas S."/>
            <person name="Copeland A."/>
            <person name="Lapidus A."/>
            <person name="Glavina Del Rio T."/>
            <person name="Dalin E."/>
            <person name="Tice H."/>
            <person name="Bruce D."/>
            <person name="Goodwin L."/>
            <person name="Pitluck S."/>
            <person name="Chertkov O."/>
            <person name="Larimer F.W."/>
            <person name="Land M.L."/>
            <person name="Hauser L."/>
            <person name="Brettin T.S."/>
            <person name="Detter J.C."/>
            <person name="Han S."/>
            <person name="de Vos W.M."/>
            <person name="Janssen P.H."/>
            <person name="Smidt H."/>
        </authorList>
    </citation>
    <scope>NUCLEOTIDE SEQUENCE [LARGE SCALE GENOMIC DNA]</scope>
    <source>
        <strain evidence="6 7">Ellin514</strain>
    </source>
</reference>
<dbReference type="InterPro" id="IPR000847">
    <property type="entry name" value="LysR_HTH_N"/>
</dbReference>
<dbReference type="Pfam" id="PF00126">
    <property type="entry name" value="HTH_1"/>
    <property type="match status" value="1"/>
</dbReference>
<comment type="similarity">
    <text evidence="1">Belongs to the LysR transcriptional regulatory family.</text>
</comment>
<dbReference type="EMBL" id="ABOX02000020">
    <property type="protein sequence ID" value="EEF60095.1"/>
    <property type="molecule type" value="Genomic_DNA"/>
</dbReference>
<dbReference type="CDD" id="cd05466">
    <property type="entry name" value="PBP2_LTTR_substrate"/>
    <property type="match status" value="1"/>
</dbReference>
<proteinExistence type="inferred from homology"/>
<dbReference type="SUPFAM" id="SSF46785">
    <property type="entry name" value="Winged helix' DNA-binding domain"/>
    <property type="match status" value="1"/>
</dbReference>
<comment type="caution">
    <text evidence="6">The sequence shown here is derived from an EMBL/GenBank/DDBJ whole genome shotgun (WGS) entry which is preliminary data.</text>
</comment>
<dbReference type="InterPro" id="IPR036390">
    <property type="entry name" value="WH_DNA-bd_sf"/>
</dbReference>
<keyword evidence="7" id="KW-1185">Reference proteome</keyword>
<dbReference type="FunFam" id="1.10.10.10:FF:000001">
    <property type="entry name" value="LysR family transcriptional regulator"/>
    <property type="match status" value="1"/>
</dbReference>
<accession>B9XJ57</accession>
<evidence type="ECO:0000256" key="1">
    <source>
        <dbReference type="ARBA" id="ARBA00009437"/>
    </source>
</evidence>
<evidence type="ECO:0000256" key="2">
    <source>
        <dbReference type="ARBA" id="ARBA00023015"/>
    </source>
</evidence>
<feature type="domain" description="HTH lysR-type" evidence="5">
    <location>
        <begin position="1"/>
        <end position="58"/>
    </location>
</feature>
<evidence type="ECO:0000256" key="3">
    <source>
        <dbReference type="ARBA" id="ARBA00023125"/>
    </source>
</evidence>
<dbReference type="STRING" id="320771.Cflav_PD3154"/>
<dbReference type="Gene3D" id="3.40.190.10">
    <property type="entry name" value="Periplasmic binding protein-like II"/>
    <property type="match status" value="2"/>
</dbReference>
<evidence type="ECO:0000256" key="4">
    <source>
        <dbReference type="ARBA" id="ARBA00023163"/>
    </source>
</evidence>
<dbReference type="GO" id="GO:0003677">
    <property type="term" value="F:DNA binding"/>
    <property type="evidence" value="ECO:0007669"/>
    <property type="project" value="UniProtKB-KW"/>
</dbReference>
<keyword evidence="2" id="KW-0805">Transcription regulation</keyword>
<dbReference type="OrthoDB" id="9785745at2"/>
<organism evidence="6 7">
    <name type="scientific">Pedosphaera parvula (strain Ellin514)</name>
    <dbReference type="NCBI Taxonomy" id="320771"/>
    <lineage>
        <taxon>Bacteria</taxon>
        <taxon>Pseudomonadati</taxon>
        <taxon>Verrucomicrobiota</taxon>
        <taxon>Pedosphaerae</taxon>
        <taxon>Pedosphaerales</taxon>
        <taxon>Pedosphaeraceae</taxon>
        <taxon>Pedosphaera</taxon>
    </lineage>
</organism>
<protein>
    <submittedName>
        <fullName evidence="6">Transcriptional regulator, LysR family</fullName>
    </submittedName>
</protein>
<name>B9XJ57_PEDPL</name>
<evidence type="ECO:0000313" key="7">
    <source>
        <dbReference type="Proteomes" id="UP000003688"/>
    </source>
</evidence>
<dbReference type="AlphaFoldDB" id="B9XJ57"/>
<dbReference type="Proteomes" id="UP000003688">
    <property type="component" value="Unassembled WGS sequence"/>
</dbReference>
<dbReference type="PRINTS" id="PR00039">
    <property type="entry name" value="HTHLYSR"/>
</dbReference>
<keyword evidence="4" id="KW-0804">Transcription</keyword>
<dbReference type="PROSITE" id="PS50931">
    <property type="entry name" value="HTH_LYSR"/>
    <property type="match status" value="1"/>
</dbReference>
<dbReference type="GO" id="GO:0003700">
    <property type="term" value="F:DNA-binding transcription factor activity"/>
    <property type="evidence" value="ECO:0007669"/>
    <property type="project" value="InterPro"/>
</dbReference>
<dbReference type="GO" id="GO:0032993">
    <property type="term" value="C:protein-DNA complex"/>
    <property type="evidence" value="ECO:0007669"/>
    <property type="project" value="TreeGrafter"/>
</dbReference>
<evidence type="ECO:0000259" key="5">
    <source>
        <dbReference type="PROSITE" id="PS50931"/>
    </source>
</evidence>
<evidence type="ECO:0000313" key="6">
    <source>
        <dbReference type="EMBL" id="EEF60095.1"/>
    </source>
</evidence>
<dbReference type="PANTHER" id="PTHR30346">
    <property type="entry name" value="TRANSCRIPTIONAL DUAL REGULATOR HCAR-RELATED"/>
    <property type="match status" value="1"/>
</dbReference>
<dbReference type="SUPFAM" id="SSF53850">
    <property type="entry name" value="Periplasmic binding protein-like II"/>
    <property type="match status" value="1"/>
</dbReference>
<sequence>MELRHLRYFLAVADALNFTKAARQLRIAQPALSRRVQDLEDEIGVDLLKRSPRGVTLTAEGKLFLEKTRQLLKMADESVEQVRALARGQFGSLHIGYAPSPTVEILPPALAAYQRAFPHVNVLLHDASRREIVDGLQDGTLQLAVLPEVVNMEAEGIEFEPLRSYPYYVALSPSHPLTRLKAIPLEKIANEPLVGFARHDYPDYYPFVERIFRPLGVTPKIAVECDSGSSLITAVETGRGVSLAMSVFKVVTGKRLVLRPVAGSKDEIPVGIARAKNGDLTPAGEKFCEFLRKFSKRTPPA</sequence>
<dbReference type="PANTHER" id="PTHR30346:SF28">
    <property type="entry name" value="HTH-TYPE TRANSCRIPTIONAL REGULATOR CYNR"/>
    <property type="match status" value="1"/>
</dbReference>
<dbReference type="InterPro" id="IPR005119">
    <property type="entry name" value="LysR_subst-bd"/>
</dbReference>
<gene>
    <name evidence="6" type="ORF">Cflav_PD3154</name>
</gene>